<dbReference type="OrthoDB" id="6706802at2"/>
<evidence type="ECO:0000313" key="2">
    <source>
        <dbReference type="Proteomes" id="UP000093391"/>
    </source>
</evidence>
<protein>
    <submittedName>
        <fullName evidence="1">Uncharacterized protein</fullName>
    </submittedName>
</protein>
<dbReference type="EMBL" id="CP016895">
    <property type="protein sequence ID" value="AOA58686.1"/>
    <property type="molecule type" value="Genomic_DNA"/>
</dbReference>
<evidence type="ECO:0000313" key="1">
    <source>
        <dbReference type="EMBL" id="AOA58686.1"/>
    </source>
</evidence>
<sequence>MKTTVKYMVLKSKDYQLGTPLFEESLDADSDYFTQIPAIIHYQNHAFQVKSKELVHKQIFDDFEESQTILVKVIALAEDFVKD</sequence>
<keyword evidence="2" id="KW-1185">Reference proteome</keyword>
<organism evidence="1 2">
    <name type="scientific">Acinetobacter larvae</name>
    <dbReference type="NCBI Taxonomy" id="1789224"/>
    <lineage>
        <taxon>Bacteria</taxon>
        <taxon>Pseudomonadati</taxon>
        <taxon>Pseudomonadota</taxon>
        <taxon>Gammaproteobacteria</taxon>
        <taxon>Moraxellales</taxon>
        <taxon>Moraxellaceae</taxon>
        <taxon>Acinetobacter</taxon>
    </lineage>
</organism>
<dbReference type="RefSeq" id="WP_067555609.1">
    <property type="nucleotide sequence ID" value="NZ_CP016895.1"/>
</dbReference>
<accession>A0A1B2M0F7</accession>
<name>A0A1B2M0F7_9GAMM</name>
<proteinExistence type="predicted"/>
<dbReference type="Proteomes" id="UP000093391">
    <property type="component" value="Chromosome"/>
</dbReference>
<dbReference type="AlphaFoldDB" id="A0A1B2M0F7"/>
<reference evidence="1 2" key="1">
    <citation type="submission" date="2016-08" db="EMBL/GenBank/DDBJ databases">
        <authorList>
            <person name="Seilhamer J.J."/>
        </authorList>
    </citation>
    <scope>NUCLEOTIDE SEQUENCE [LARGE SCALE GENOMIC DNA]</scope>
    <source>
        <strain evidence="1 2">BRTC-1</strain>
    </source>
</reference>
<gene>
    <name evidence="1" type="ORF">BFG52_10190</name>
</gene>
<dbReference type="KEGG" id="ala:BFG52_10190"/>